<dbReference type="EMBL" id="HG994370">
    <property type="protein sequence ID" value="CAF2058586.1"/>
    <property type="molecule type" value="Genomic_DNA"/>
</dbReference>
<protein>
    <submittedName>
        <fullName evidence="1">(rape) hypothetical protein</fullName>
    </submittedName>
    <submittedName>
        <fullName evidence="2">BnaC06g15030D protein</fullName>
    </submittedName>
</protein>
<evidence type="ECO:0000313" key="3">
    <source>
        <dbReference type="Proteomes" id="UP000028999"/>
    </source>
</evidence>
<evidence type="ECO:0000313" key="2">
    <source>
        <dbReference type="EMBL" id="CDY07561.1"/>
    </source>
</evidence>
<organism evidence="2 3">
    <name type="scientific">Brassica napus</name>
    <name type="common">Rape</name>
    <dbReference type="NCBI Taxonomy" id="3708"/>
    <lineage>
        <taxon>Eukaryota</taxon>
        <taxon>Viridiplantae</taxon>
        <taxon>Streptophyta</taxon>
        <taxon>Embryophyta</taxon>
        <taxon>Tracheophyta</taxon>
        <taxon>Spermatophyta</taxon>
        <taxon>Magnoliopsida</taxon>
        <taxon>eudicotyledons</taxon>
        <taxon>Gunneridae</taxon>
        <taxon>Pentapetalae</taxon>
        <taxon>rosids</taxon>
        <taxon>malvids</taxon>
        <taxon>Brassicales</taxon>
        <taxon>Brassicaceae</taxon>
        <taxon>Brassiceae</taxon>
        <taxon>Brassica</taxon>
    </lineage>
</organism>
<sequence length="159" mass="18075">MVYVPMLIGSNITGNGRMVQRVAPRASLSPDSSINRFRNYCNDPEADGLKASQDGDRYGEFRGTQKVHLGDDGISKRAWRAQEATRSYGPQVWQFVSLAIQTPFSMECRVFNLPEQQFLAYVTNARNSGQNSVSTATVSITKLSFHGNHKERRWKRWSW</sequence>
<accession>A0A078F2G7</accession>
<dbReference type="PaxDb" id="3708-A0A078F2G7"/>
<reference evidence="2" key="2">
    <citation type="submission" date="2014-06" db="EMBL/GenBank/DDBJ databases">
        <authorList>
            <person name="Genoscope - CEA"/>
        </authorList>
    </citation>
    <scope>NUCLEOTIDE SEQUENCE</scope>
</reference>
<dbReference type="OMA" id="SMECRVF"/>
<reference evidence="2 3" key="1">
    <citation type="journal article" date="2014" name="Science">
        <title>Plant genetics. Early allopolyploid evolution in the post-Neolithic Brassica napus oilseed genome.</title>
        <authorList>
            <person name="Chalhoub B."/>
            <person name="Denoeud F."/>
            <person name="Liu S."/>
            <person name="Parkin I.A."/>
            <person name="Tang H."/>
            <person name="Wang X."/>
            <person name="Chiquet J."/>
            <person name="Belcram H."/>
            <person name="Tong C."/>
            <person name="Samans B."/>
            <person name="Correa M."/>
            <person name="Da Silva C."/>
            <person name="Just J."/>
            <person name="Falentin C."/>
            <person name="Koh C.S."/>
            <person name="Le Clainche I."/>
            <person name="Bernard M."/>
            <person name="Bento P."/>
            <person name="Noel B."/>
            <person name="Labadie K."/>
            <person name="Alberti A."/>
            <person name="Charles M."/>
            <person name="Arnaud D."/>
            <person name="Guo H."/>
            <person name="Daviaud C."/>
            <person name="Alamery S."/>
            <person name="Jabbari K."/>
            <person name="Zhao M."/>
            <person name="Edger P.P."/>
            <person name="Chelaifa H."/>
            <person name="Tack D."/>
            <person name="Lassalle G."/>
            <person name="Mestiri I."/>
            <person name="Schnel N."/>
            <person name="Le Paslier M.C."/>
            <person name="Fan G."/>
            <person name="Renault V."/>
            <person name="Bayer P.E."/>
            <person name="Golicz A.A."/>
            <person name="Manoli S."/>
            <person name="Lee T.H."/>
            <person name="Thi V.H."/>
            <person name="Chalabi S."/>
            <person name="Hu Q."/>
            <person name="Fan C."/>
            <person name="Tollenaere R."/>
            <person name="Lu Y."/>
            <person name="Battail C."/>
            <person name="Shen J."/>
            <person name="Sidebottom C.H."/>
            <person name="Wang X."/>
            <person name="Canaguier A."/>
            <person name="Chauveau A."/>
            <person name="Berard A."/>
            <person name="Deniot G."/>
            <person name="Guan M."/>
            <person name="Liu Z."/>
            <person name="Sun F."/>
            <person name="Lim Y.P."/>
            <person name="Lyons E."/>
            <person name="Town C.D."/>
            <person name="Bancroft I."/>
            <person name="Wang X."/>
            <person name="Meng J."/>
            <person name="Ma J."/>
            <person name="Pires J.C."/>
            <person name="King G.J."/>
            <person name="Brunel D."/>
            <person name="Delourme R."/>
            <person name="Renard M."/>
            <person name="Aury J.M."/>
            <person name="Adams K.L."/>
            <person name="Batley J."/>
            <person name="Snowdon R.J."/>
            <person name="Tost J."/>
            <person name="Edwards D."/>
            <person name="Zhou Y."/>
            <person name="Hua W."/>
            <person name="Sharpe A.G."/>
            <person name="Paterson A.H."/>
            <person name="Guan C."/>
            <person name="Wincker P."/>
        </authorList>
    </citation>
    <scope>NUCLEOTIDE SEQUENCE [LARGE SCALE GENOMIC DNA]</scope>
    <source>
        <strain evidence="3">cv. Darmor-bzh</strain>
    </source>
</reference>
<reference evidence="1" key="3">
    <citation type="submission" date="2021-01" db="EMBL/GenBank/DDBJ databases">
        <authorList>
            <consortium name="Genoscope - CEA"/>
            <person name="William W."/>
        </authorList>
    </citation>
    <scope>NUCLEOTIDE SEQUENCE</scope>
</reference>
<name>A0A078F2G7_BRANA</name>
<evidence type="ECO:0000313" key="1">
    <source>
        <dbReference type="EMBL" id="CAF2058586.1"/>
    </source>
</evidence>
<proteinExistence type="predicted"/>
<keyword evidence="3" id="KW-1185">Reference proteome</keyword>
<gene>
    <name evidence="2" type="primary">BnaC06g15030D</name>
    <name evidence="1" type="ORF">DARMORV10_C06P21830.1</name>
    <name evidence="2" type="ORF">GSBRNA2T00124629001</name>
</gene>
<dbReference type="AlphaFoldDB" id="A0A078F2G7"/>
<dbReference type="EMBL" id="LK031979">
    <property type="protein sequence ID" value="CDY07561.1"/>
    <property type="molecule type" value="Genomic_DNA"/>
</dbReference>
<dbReference type="Proteomes" id="UP000028999">
    <property type="component" value="Unassembled WGS sequence"/>
</dbReference>
<dbReference type="Gramene" id="CDY07561">
    <property type="protein sequence ID" value="CDY07561"/>
    <property type="gene ID" value="GSBRNA2T00124629001"/>
</dbReference>
<dbReference type="Proteomes" id="UP001295469">
    <property type="component" value="Chromosome C06"/>
</dbReference>